<evidence type="ECO:0000256" key="2">
    <source>
        <dbReference type="SAM" id="MobiDB-lite"/>
    </source>
</evidence>
<accession>A0ABN6FQ12</accession>
<proteinExistence type="predicted"/>
<keyword evidence="5" id="KW-1185">Reference proteome</keyword>
<dbReference type="SUPFAM" id="SSF56935">
    <property type="entry name" value="Porins"/>
    <property type="match status" value="1"/>
</dbReference>
<evidence type="ECO:0000256" key="1">
    <source>
        <dbReference type="SAM" id="Coils"/>
    </source>
</evidence>
<feature type="signal peptide" evidence="3">
    <location>
        <begin position="1"/>
        <end position="47"/>
    </location>
</feature>
<reference evidence="4 5" key="1">
    <citation type="submission" date="2021-03" db="EMBL/GenBank/DDBJ databases">
        <title>Complete Genome Sequences of Two Lysobacter Strains Isolated from Sea Water (Lysobacter caseinilyticus) and Soil (Lysobacter helvus) in South Korea.</title>
        <authorList>
            <person name="Watanabe Y."/>
            <person name="Arakawa K."/>
        </authorList>
    </citation>
    <scope>NUCLEOTIDE SEQUENCE [LARGE SCALE GENOMIC DNA]</scope>
    <source>
        <strain evidence="4 5">KVB24</strain>
    </source>
</reference>
<gene>
    <name evidence="4" type="ORF">LYSCAS_06970</name>
</gene>
<protein>
    <recommendedName>
        <fullName evidence="6">Porin</fullName>
    </recommendedName>
</protein>
<feature type="coiled-coil region" evidence="1">
    <location>
        <begin position="63"/>
        <end position="90"/>
    </location>
</feature>
<feature type="chain" id="PRO_5045783526" description="Porin" evidence="3">
    <location>
        <begin position="48"/>
        <end position="470"/>
    </location>
</feature>
<name>A0ABN6FQ12_9GAMM</name>
<dbReference type="InterPro" id="IPR023614">
    <property type="entry name" value="Porin_dom_sf"/>
</dbReference>
<dbReference type="Gene3D" id="2.40.160.10">
    <property type="entry name" value="Porin"/>
    <property type="match status" value="1"/>
</dbReference>
<sequence length="470" mass="50596">MNPSCLSVRARAADVSCSSPSPTTSRWRRSLLACAVVAALSPALAFAQDAAPTDRVSALEAKIKALEDAQAATAQALQDARAEIEAMKANASQPVAQAEAPAEEAAPPIDNAASNPNAFNPAISVILNGSYAYHSLNPDNYLRAGFPLAGGAGPGPQGFSLGESEFAFSSNIDDKFYGQVTLSVENEDGQDKLGVEEAYIDTTAMPAGFSLRAGRFFSNIGYLNSHHAHTDAFSDRPLAYQAFLGNQYGDDGVQLRWVAPTDVFFEVGGEILRGDAFPSGGAGHAGAGVKTLFAHAGGDVGTDNEWLAGVSMLRSQTDGAEDGFRGDENLYLADFTWKWAPGGNTKDGGVTVRSEYFHEDRDGAYHDPVDATLDQPWNGQRQGAYVEGIWRINRTWETGYRYDRLWADEGGPFASPFDPFRHSVMLTWRNSEFSLLRLQLGRDYPNAADTDNIISLQYQATFGAHGAHKF</sequence>
<keyword evidence="3" id="KW-0732">Signal</keyword>
<dbReference type="Proteomes" id="UP000681317">
    <property type="component" value="Chromosome"/>
</dbReference>
<keyword evidence="1" id="KW-0175">Coiled coil</keyword>
<feature type="region of interest" description="Disordered" evidence="2">
    <location>
        <begin position="92"/>
        <end position="113"/>
    </location>
</feature>
<evidence type="ECO:0008006" key="6">
    <source>
        <dbReference type="Google" id="ProtNLM"/>
    </source>
</evidence>
<evidence type="ECO:0000256" key="3">
    <source>
        <dbReference type="SAM" id="SignalP"/>
    </source>
</evidence>
<dbReference type="EMBL" id="AP024545">
    <property type="protein sequence ID" value="BCT91673.1"/>
    <property type="molecule type" value="Genomic_DNA"/>
</dbReference>
<dbReference type="RefSeq" id="WP_213435739.1">
    <property type="nucleotide sequence ID" value="NZ_AP024545.1"/>
</dbReference>
<organism evidence="4 5">
    <name type="scientific">Noviluteimonas caseinilytica</name>
    <dbReference type="NCBI Taxonomy" id="2675101"/>
    <lineage>
        <taxon>Bacteria</taxon>
        <taxon>Pseudomonadati</taxon>
        <taxon>Pseudomonadota</taxon>
        <taxon>Gammaproteobacteria</taxon>
        <taxon>Lysobacterales</taxon>
        <taxon>Lysobacteraceae</taxon>
        <taxon>Noviluteimonas</taxon>
    </lineage>
</organism>
<evidence type="ECO:0000313" key="5">
    <source>
        <dbReference type="Proteomes" id="UP000681317"/>
    </source>
</evidence>
<evidence type="ECO:0000313" key="4">
    <source>
        <dbReference type="EMBL" id="BCT91673.1"/>
    </source>
</evidence>
<feature type="compositionally biased region" description="Low complexity" evidence="2">
    <location>
        <begin position="96"/>
        <end position="113"/>
    </location>
</feature>